<sequence>MKAITTCHTTRETCQEGKRVTDTVYSDDRSLDTSDGRTSCQFFSLSSRGIVAQLADVTKCQCDAKTYGTTRPLMQLFV</sequence>
<evidence type="ECO:0000313" key="2">
    <source>
        <dbReference type="Proteomes" id="UP001054945"/>
    </source>
</evidence>
<protein>
    <submittedName>
        <fullName evidence="1">Uncharacterized protein</fullName>
    </submittedName>
</protein>
<keyword evidence="2" id="KW-1185">Reference proteome</keyword>
<name>A0AAV4MCU0_CAEEX</name>
<dbReference type="EMBL" id="BPLR01019657">
    <property type="protein sequence ID" value="GIX70201.1"/>
    <property type="molecule type" value="Genomic_DNA"/>
</dbReference>
<dbReference type="Proteomes" id="UP001054945">
    <property type="component" value="Unassembled WGS sequence"/>
</dbReference>
<gene>
    <name evidence="1" type="ORF">CEXT_629561</name>
</gene>
<proteinExistence type="predicted"/>
<organism evidence="1 2">
    <name type="scientific">Caerostris extrusa</name>
    <name type="common">Bark spider</name>
    <name type="synonym">Caerostris bankana</name>
    <dbReference type="NCBI Taxonomy" id="172846"/>
    <lineage>
        <taxon>Eukaryota</taxon>
        <taxon>Metazoa</taxon>
        <taxon>Ecdysozoa</taxon>
        <taxon>Arthropoda</taxon>
        <taxon>Chelicerata</taxon>
        <taxon>Arachnida</taxon>
        <taxon>Araneae</taxon>
        <taxon>Araneomorphae</taxon>
        <taxon>Entelegynae</taxon>
        <taxon>Araneoidea</taxon>
        <taxon>Araneidae</taxon>
        <taxon>Caerostris</taxon>
    </lineage>
</organism>
<dbReference type="AlphaFoldDB" id="A0AAV4MCU0"/>
<accession>A0AAV4MCU0</accession>
<evidence type="ECO:0000313" key="1">
    <source>
        <dbReference type="EMBL" id="GIX70201.1"/>
    </source>
</evidence>
<comment type="caution">
    <text evidence="1">The sequence shown here is derived from an EMBL/GenBank/DDBJ whole genome shotgun (WGS) entry which is preliminary data.</text>
</comment>
<reference evidence="1 2" key="1">
    <citation type="submission" date="2021-06" db="EMBL/GenBank/DDBJ databases">
        <title>Caerostris extrusa draft genome.</title>
        <authorList>
            <person name="Kono N."/>
            <person name="Arakawa K."/>
        </authorList>
    </citation>
    <scope>NUCLEOTIDE SEQUENCE [LARGE SCALE GENOMIC DNA]</scope>
</reference>